<evidence type="ECO:0000313" key="10">
    <source>
        <dbReference type="Proteomes" id="UP000284772"/>
    </source>
</evidence>
<evidence type="ECO:0000256" key="5">
    <source>
        <dbReference type="ARBA" id="ARBA00035648"/>
    </source>
</evidence>
<dbReference type="PANTHER" id="PTHR30636:SF3">
    <property type="entry name" value="UPF0701 PROTEIN YICC"/>
    <property type="match status" value="1"/>
</dbReference>
<organism evidence="9 11">
    <name type="scientific">Bacteroides intestinalis</name>
    <dbReference type="NCBI Taxonomy" id="329854"/>
    <lineage>
        <taxon>Bacteria</taxon>
        <taxon>Pseudomonadati</taxon>
        <taxon>Bacteroidota</taxon>
        <taxon>Bacteroidia</taxon>
        <taxon>Bacteroidales</taxon>
        <taxon>Bacteroidaceae</taxon>
        <taxon>Bacteroides</taxon>
    </lineage>
</organism>
<proteinExistence type="inferred from homology"/>
<dbReference type="NCBIfam" id="TIGR00255">
    <property type="entry name" value="YicC/YloC family endoribonuclease"/>
    <property type="match status" value="1"/>
</dbReference>
<dbReference type="InterPro" id="IPR005229">
    <property type="entry name" value="YicC/YloC-like"/>
</dbReference>
<evidence type="ECO:0000256" key="4">
    <source>
        <dbReference type="ARBA" id="ARBA00022801"/>
    </source>
</evidence>
<comment type="similarity">
    <text evidence="5">Belongs to the YicC/YloC family.</text>
</comment>
<keyword evidence="3" id="KW-0255">Endonuclease</keyword>
<protein>
    <submittedName>
        <fullName evidence="9">YicC family protein</fullName>
    </submittedName>
</protein>
<sequence>MIQSMTGYGKATAELSDKKINVEIKSLNSKAMDLSTRIAPLYREKEIEIRNEIAKALERGKVDFSLWIDKKDACELITPINQDVVVAYYERIRTISETTGIPAPEDWFSTLLRMPDVMTKNDIQELSEEEWKAVHATVLQAIQNLVEFRIQEGAALEKKFREKISNIAKLLTSVDPYEKERVEKIKERITDALEKTISVDYDKNRLEQELIYYIEKLDINEEKQRLSNHLKYFINTMEDGSGQGKKLGFIAQEMGREINTLGSKSNHAEMQKIVVQMKDELEQIKEQVLNVM</sequence>
<dbReference type="AlphaFoldDB" id="A0A415N7H3"/>
<evidence type="ECO:0000259" key="7">
    <source>
        <dbReference type="Pfam" id="PF08340"/>
    </source>
</evidence>
<comment type="caution">
    <text evidence="9">The sequence shown here is derived from an EMBL/GenBank/DDBJ whole genome shotgun (WGS) entry which is preliminary data.</text>
</comment>
<comment type="cofactor">
    <cofactor evidence="1">
        <name>a divalent metal cation</name>
        <dbReference type="ChEBI" id="CHEBI:60240"/>
    </cofactor>
</comment>
<feature type="domain" description="Endoribonuclease YicC-like C-terminal" evidence="7">
    <location>
        <begin position="177"/>
        <end position="291"/>
    </location>
</feature>
<accession>A0A415N7H3</accession>
<evidence type="ECO:0000259" key="6">
    <source>
        <dbReference type="Pfam" id="PF03755"/>
    </source>
</evidence>
<reference evidence="10 11" key="1">
    <citation type="submission" date="2018-08" db="EMBL/GenBank/DDBJ databases">
        <title>A genome reference for cultivated species of the human gut microbiota.</title>
        <authorList>
            <person name="Zou Y."/>
            <person name="Xue W."/>
            <person name="Luo G."/>
        </authorList>
    </citation>
    <scope>NUCLEOTIDE SEQUENCE [LARGE SCALE GENOMIC DNA]</scope>
    <source>
        <strain evidence="8 10">AF19-10AC</strain>
        <strain evidence="9 11">AF36-16BH</strain>
    </source>
</reference>
<keyword evidence="2" id="KW-0540">Nuclease</keyword>
<dbReference type="Pfam" id="PF03755">
    <property type="entry name" value="YicC-like_N"/>
    <property type="match status" value="1"/>
</dbReference>
<dbReference type="PANTHER" id="PTHR30636">
    <property type="entry name" value="UPF0701 PROTEIN YICC"/>
    <property type="match status" value="1"/>
</dbReference>
<evidence type="ECO:0000313" key="8">
    <source>
        <dbReference type="EMBL" id="RGT48840.1"/>
    </source>
</evidence>
<evidence type="ECO:0000256" key="2">
    <source>
        <dbReference type="ARBA" id="ARBA00022722"/>
    </source>
</evidence>
<evidence type="ECO:0000313" key="9">
    <source>
        <dbReference type="EMBL" id="RHL91668.1"/>
    </source>
</evidence>
<dbReference type="Pfam" id="PF08340">
    <property type="entry name" value="YicC-like_C"/>
    <property type="match status" value="1"/>
</dbReference>
<dbReference type="EMBL" id="QRWT01000024">
    <property type="protein sequence ID" value="RGT48840.1"/>
    <property type="molecule type" value="Genomic_DNA"/>
</dbReference>
<dbReference type="EMBL" id="QRPE01000016">
    <property type="protein sequence ID" value="RHL91668.1"/>
    <property type="molecule type" value="Genomic_DNA"/>
</dbReference>
<evidence type="ECO:0000313" key="11">
    <source>
        <dbReference type="Proteomes" id="UP000285013"/>
    </source>
</evidence>
<evidence type="ECO:0000256" key="3">
    <source>
        <dbReference type="ARBA" id="ARBA00022759"/>
    </source>
</evidence>
<keyword evidence="4" id="KW-0378">Hydrolase</keyword>
<dbReference type="Proteomes" id="UP000285013">
    <property type="component" value="Unassembled WGS sequence"/>
</dbReference>
<dbReference type="RefSeq" id="WP_007667809.1">
    <property type="nucleotide sequence ID" value="NZ_BAABZC010000001.1"/>
</dbReference>
<gene>
    <name evidence="8" type="ORF">DWX27_17590</name>
    <name evidence="9" type="ORF">DWZ95_13545</name>
</gene>
<evidence type="ECO:0000256" key="1">
    <source>
        <dbReference type="ARBA" id="ARBA00001968"/>
    </source>
</evidence>
<dbReference type="Proteomes" id="UP000284772">
    <property type="component" value="Unassembled WGS sequence"/>
</dbReference>
<name>A0A415N7H3_9BACE</name>
<dbReference type="GO" id="GO:0004521">
    <property type="term" value="F:RNA endonuclease activity"/>
    <property type="evidence" value="ECO:0007669"/>
    <property type="project" value="InterPro"/>
</dbReference>
<dbReference type="InterPro" id="IPR013527">
    <property type="entry name" value="YicC-like_N"/>
</dbReference>
<dbReference type="GO" id="GO:0016787">
    <property type="term" value="F:hydrolase activity"/>
    <property type="evidence" value="ECO:0007669"/>
    <property type="project" value="UniProtKB-KW"/>
</dbReference>
<dbReference type="GeneID" id="26162094"/>
<feature type="domain" description="Endoribonuclease YicC-like N-terminal" evidence="6">
    <location>
        <begin position="2"/>
        <end position="157"/>
    </location>
</feature>
<dbReference type="InterPro" id="IPR013551">
    <property type="entry name" value="YicC-like_C"/>
</dbReference>